<dbReference type="Pfam" id="PF00651">
    <property type="entry name" value="BTB"/>
    <property type="match status" value="1"/>
</dbReference>
<reference evidence="2 3" key="1">
    <citation type="submission" date="2016-07" db="EMBL/GenBank/DDBJ databases">
        <title>Multiple horizontal gene transfer events from other fungi enriched the ability of initially mycotrophic Trichoderma (Ascomycota) to feed on dead plant biomass.</title>
        <authorList>
            <consortium name="DOE Joint Genome Institute"/>
            <person name="Aerts A."/>
            <person name="Atanasova L."/>
            <person name="Chenthamara K."/>
            <person name="Zhang J."/>
            <person name="Grujic M."/>
            <person name="Henrissat B."/>
            <person name="Kuo A."/>
            <person name="Salamov A."/>
            <person name="Lipzen A."/>
            <person name="Labutti K."/>
            <person name="Barry K."/>
            <person name="Miao Y."/>
            <person name="Rahimi M.J."/>
            <person name="Shen Q."/>
            <person name="Grigoriev I.V."/>
            <person name="Kubicek C.P."/>
            <person name="Druzhinina I.S."/>
        </authorList>
    </citation>
    <scope>NUCLEOTIDE SEQUENCE [LARGE SCALE GENOMIC DNA]</scope>
    <source>
        <strain evidence="2 3">ATCC 18648</strain>
    </source>
</reference>
<dbReference type="OrthoDB" id="5326346at2759"/>
<dbReference type="AlphaFoldDB" id="A0A2T4BT38"/>
<dbReference type="STRING" id="983965.A0A2T4BT38"/>
<dbReference type="EMBL" id="KZ679141">
    <property type="protein sequence ID" value="PTB72480.1"/>
    <property type="molecule type" value="Genomic_DNA"/>
</dbReference>
<protein>
    <recommendedName>
        <fullName evidence="1">BTB domain-containing protein</fullName>
    </recommendedName>
</protein>
<proteinExistence type="predicted"/>
<dbReference type="Gene3D" id="3.30.710.10">
    <property type="entry name" value="Potassium Channel Kv1.1, Chain A"/>
    <property type="match status" value="1"/>
</dbReference>
<dbReference type="InterPro" id="IPR011333">
    <property type="entry name" value="SKP1/BTB/POZ_sf"/>
</dbReference>
<accession>A0A2T4BT38</accession>
<sequence>MEPKLYEIAPKGDTLLKLHNANAPFAVTAPSFTFLIGKRLTSASVAGKPEVQMRLSSRHLTLASAYFEKLMANDWKEATPEGDYSYVINAEDWDEEALCFLMKIIHGRTAQLPREMKLETLAKMTVLADYYQCQEVVEFFMRTWLQPIDQSAISGRDRLLRLAISCVFPDHDAFRKLTKALITEQPGPVKLSGLPVPQTVIDAVNAKREKHLLAIVDGLKGLVRDEYSDEGLGCSFTCSSMFLGALSKNIDSHRLSDRYLVTPYLGHSLVTLKGRIFDFQEPPWNKICHANVFGGYGHRCSLLRGTKPIVESQIAQVVGLELEDFIKTS</sequence>
<dbReference type="InterPro" id="IPR000210">
    <property type="entry name" value="BTB/POZ_dom"/>
</dbReference>
<evidence type="ECO:0000313" key="3">
    <source>
        <dbReference type="Proteomes" id="UP000240760"/>
    </source>
</evidence>
<evidence type="ECO:0000313" key="2">
    <source>
        <dbReference type="EMBL" id="PTB72480.1"/>
    </source>
</evidence>
<keyword evidence="3" id="KW-1185">Reference proteome</keyword>
<feature type="domain" description="BTB" evidence="1">
    <location>
        <begin position="59"/>
        <end position="138"/>
    </location>
</feature>
<evidence type="ECO:0000259" key="1">
    <source>
        <dbReference type="Pfam" id="PF00651"/>
    </source>
</evidence>
<dbReference type="Proteomes" id="UP000240760">
    <property type="component" value="Unassembled WGS sequence"/>
</dbReference>
<organism evidence="2 3">
    <name type="scientific">Trichoderma longibrachiatum ATCC 18648</name>
    <dbReference type="NCBI Taxonomy" id="983965"/>
    <lineage>
        <taxon>Eukaryota</taxon>
        <taxon>Fungi</taxon>
        <taxon>Dikarya</taxon>
        <taxon>Ascomycota</taxon>
        <taxon>Pezizomycotina</taxon>
        <taxon>Sordariomycetes</taxon>
        <taxon>Hypocreomycetidae</taxon>
        <taxon>Hypocreales</taxon>
        <taxon>Hypocreaceae</taxon>
        <taxon>Trichoderma</taxon>
    </lineage>
</organism>
<name>A0A2T4BT38_TRILO</name>
<dbReference type="SUPFAM" id="SSF54695">
    <property type="entry name" value="POZ domain"/>
    <property type="match status" value="1"/>
</dbReference>
<gene>
    <name evidence="2" type="ORF">M440DRAFT_1341860</name>
</gene>